<dbReference type="EMBL" id="CP137305">
    <property type="protein sequence ID" value="WQF75446.1"/>
    <property type="molecule type" value="Genomic_DNA"/>
</dbReference>
<evidence type="ECO:0000256" key="2">
    <source>
        <dbReference type="SAM" id="Phobius"/>
    </source>
</evidence>
<reference evidence="4" key="1">
    <citation type="journal article" date="2023" name="bioRxiv">
        <title>Complete genome of the Medicago anthracnose fungus, Colletotrichum destructivum, reveals a mini-chromosome-like region within a core chromosome.</title>
        <authorList>
            <person name="Lapalu N."/>
            <person name="Simon A."/>
            <person name="Lu A."/>
            <person name="Plaumann P.-L."/>
            <person name="Amselem J."/>
            <person name="Pigne S."/>
            <person name="Auger A."/>
            <person name="Koch C."/>
            <person name="Dallery J.-F."/>
            <person name="O'Connell R.J."/>
        </authorList>
    </citation>
    <scope>NUCLEOTIDE SEQUENCE [LARGE SCALE GENOMIC DNA]</scope>
    <source>
        <strain evidence="4">CBS 520.97</strain>
    </source>
</reference>
<feature type="compositionally biased region" description="Polar residues" evidence="1">
    <location>
        <begin position="209"/>
        <end position="223"/>
    </location>
</feature>
<accession>A0AAX4HX61</accession>
<proteinExistence type="predicted"/>
<dbReference type="Proteomes" id="UP001322277">
    <property type="component" value="Chromosome 1"/>
</dbReference>
<name>A0AAX4HX61_9PEZI</name>
<protein>
    <recommendedName>
        <fullName evidence="5">Transmembrane protein</fullName>
    </recommendedName>
</protein>
<dbReference type="KEGG" id="cdet:87936963"/>
<organism evidence="3 4">
    <name type="scientific">Colletotrichum destructivum</name>
    <dbReference type="NCBI Taxonomy" id="34406"/>
    <lineage>
        <taxon>Eukaryota</taxon>
        <taxon>Fungi</taxon>
        <taxon>Dikarya</taxon>
        <taxon>Ascomycota</taxon>
        <taxon>Pezizomycotina</taxon>
        <taxon>Sordariomycetes</taxon>
        <taxon>Hypocreomycetidae</taxon>
        <taxon>Glomerellales</taxon>
        <taxon>Glomerellaceae</taxon>
        <taxon>Colletotrichum</taxon>
        <taxon>Colletotrichum destructivum species complex</taxon>
    </lineage>
</organism>
<dbReference type="GeneID" id="87936963"/>
<keyword evidence="2" id="KW-1133">Transmembrane helix</keyword>
<evidence type="ECO:0008006" key="5">
    <source>
        <dbReference type="Google" id="ProtNLM"/>
    </source>
</evidence>
<feature type="compositionally biased region" description="Polar residues" evidence="1">
    <location>
        <begin position="234"/>
        <end position="251"/>
    </location>
</feature>
<evidence type="ECO:0000313" key="4">
    <source>
        <dbReference type="Proteomes" id="UP001322277"/>
    </source>
</evidence>
<dbReference type="AlphaFoldDB" id="A0AAX4HX61"/>
<dbReference type="RefSeq" id="XP_062772670.1">
    <property type="nucleotide sequence ID" value="XM_062916619.1"/>
</dbReference>
<keyword evidence="2" id="KW-0472">Membrane</keyword>
<evidence type="ECO:0000313" key="3">
    <source>
        <dbReference type="EMBL" id="WQF75446.1"/>
    </source>
</evidence>
<feature type="region of interest" description="Disordered" evidence="1">
    <location>
        <begin position="205"/>
        <end position="251"/>
    </location>
</feature>
<sequence length="251" mass="27651">MTSVVRELGLTSSFQKTRHCTARPQLDRGGLNALQPGSTTDISSFMKRAEHAVTSRGHHHNYRATPEPLSFPYEATPLEVFALAFAVFAVICILGFMVMIAIKMRRSRAQHQSHSFPDPCDTSHGGSENSNEVLINSVEQRYNFVPGQNRNVRSNWGGSNEDVLAPKHIFRHWREADAGREGVAEKLGADSSSTGLWIDPSMDAEKSSLAGNQERTTSVSGNGAAQFGRRASRPFNNNDADANSRNTYCRL</sequence>
<keyword evidence="2" id="KW-0812">Transmembrane</keyword>
<evidence type="ECO:0000256" key="1">
    <source>
        <dbReference type="SAM" id="MobiDB-lite"/>
    </source>
</evidence>
<keyword evidence="4" id="KW-1185">Reference proteome</keyword>
<feature type="transmembrane region" description="Helical" evidence="2">
    <location>
        <begin position="80"/>
        <end position="102"/>
    </location>
</feature>
<gene>
    <name evidence="3" type="ORF">CDEST_00460</name>
</gene>